<comment type="caution">
    <text evidence="1">The sequence shown here is derived from an EMBL/GenBank/DDBJ whole genome shotgun (WGS) entry which is preliminary data.</text>
</comment>
<gene>
    <name evidence="1" type="ORF">V5N11_007425</name>
</gene>
<protein>
    <submittedName>
        <fullName evidence="1">Uncharacterized protein</fullName>
    </submittedName>
</protein>
<evidence type="ECO:0000313" key="2">
    <source>
        <dbReference type="Proteomes" id="UP001558713"/>
    </source>
</evidence>
<name>A0ABD1BYV9_CARAN</name>
<accession>A0ABD1BYV9</accession>
<reference evidence="1 2" key="1">
    <citation type="submission" date="2024-04" db="EMBL/GenBank/DDBJ databases">
        <title>Genome assembly C_amara_ONT_v2.</title>
        <authorList>
            <person name="Yant L."/>
            <person name="Moore C."/>
            <person name="Slenker M."/>
        </authorList>
    </citation>
    <scope>NUCLEOTIDE SEQUENCE [LARGE SCALE GENOMIC DNA]</scope>
    <source>
        <tissue evidence="1">Leaf</tissue>
    </source>
</reference>
<dbReference type="EMBL" id="JBANAX010000097">
    <property type="protein sequence ID" value="KAL1222403.1"/>
    <property type="molecule type" value="Genomic_DNA"/>
</dbReference>
<proteinExistence type="predicted"/>
<keyword evidence="2" id="KW-1185">Reference proteome</keyword>
<sequence length="99" mass="11699">MLHEQDNFVTVKKKVRDKYQIHLEEEVALTYQWPERMLDLQWKQTPPIDVVDDREVELFLAICMDIDDLPLCLTVGNDVVERYRLENESDSGEETDSTN</sequence>
<dbReference type="Proteomes" id="UP001558713">
    <property type="component" value="Unassembled WGS sequence"/>
</dbReference>
<evidence type="ECO:0000313" key="1">
    <source>
        <dbReference type="EMBL" id="KAL1222403.1"/>
    </source>
</evidence>
<dbReference type="AlphaFoldDB" id="A0ABD1BYV9"/>
<organism evidence="1 2">
    <name type="scientific">Cardamine amara subsp. amara</name>
    <dbReference type="NCBI Taxonomy" id="228776"/>
    <lineage>
        <taxon>Eukaryota</taxon>
        <taxon>Viridiplantae</taxon>
        <taxon>Streptophyta</taxon>
        <taxon>Embryophyta</taxon>
        <taxon>Tracheophyta</taxon>
        <taxon>Spermatophyta</taxon>
        <taxon>Magnoliopsida</taxon>
        <taxon>eudicotyledons</taxon>
        <taxon>Gunneridae</taxon>
        <taxon>Pentapetalae</taxon>
        <taxon>rosids</taxon>
        <taxon>malvids</taxon>
        <taxon>Brassicales</taxon>
        <taxon>Brassicaceae</taxon>
        <taxon>Cardamineae</taxon>
        <taxon>Cardamine</taxon>
    </lineage>
</organism>